<feature type="domain" description="PilZ" evidence="1">
    <location>
        <begin position="96"/>
        <end position="196"/>
    </location>
</feature>
<dbReference type="EMBL" id="BMQD01000033">
    <property type="protein sequence ID" value="GGK95940.1"/>
    <property type="molecule type" value="Genomic_DNA"/>
</dbReference>
<proteinExistence type="predicted"/>
<protein>
    <recommendedName>
        <fullName evidence="1">PilZ domain-containing protein</fullName>
    </recommendedName>
</protein>
<organism evidence="2 3">
    <name type="scientific">Planomonospora parontospora</name>
    <dbReference type="NCBI Taxonomy" id="58119"/>
    <lineage>
        <taxon>Bacteria</taxon>
        <taxon>Bacillati</taxon>
        <taxon>Actinomycetota</taxon>
        <taxon>Actinomycetes</taxon>
        <taxon>Streptosporangiales</taxon>
        <taxon>Streptosporangiaceae</taxon>
        <taxon>Planomonospora</taxon>
    </lineage>
</organism>
<comment type="caution">
    <text evidence="2">The sequence shown here is derived from an EMBL/GenBank/DDBJ whole genome shotgun (WGS) entry which is preliminary data.</text>
</comment>
<reference evidence="2" key="1">
    <citation type="journal article" date="2014" name="Int. J. Syst. Evol. Microbiol.">
        <title>Complete genome sequence of Corynebacterium casei LMG S-19264T (=DSM 44701T), isolated from a smear-ripened cheese.</title>
        <authorList>
            <consortium name="US DOE Joint Genome Institute (JGI-PGF)"/>
            <person name="Walter F."/>
            <person name="Albersmeier A."/>
            <person name="Kalinowski J."/>
            <person name="Ruckert C."/>
        </authorList>
    </citation>
    <scope>NUCLEOTIDE SEQUENCE</scope>
    <source>
        <strain evidence="2">JCM 3093</strain>
    </source>
</reference>
<accession>A0AA37BNL3</accession>
<dbReference type="AlphaFoldDB" id="A0AA37BNL3"/>
<dbReference type="Proteomes" id="UP000627984">
    <property type="component" value="Unassembled WGS sequence"/>
</dbReference>
<gene>
    <name evidence="2" type="ORF">GCM10010126_64200</name>
</gene>
<evidence type="ECO:0000259" key="1">
    <source>
        <dbReference type="Pfam" id="PF07238"/>
    </source>
</evidence>
<sequence>MTSVSLPDVNSLVEIALQDGRVYPTRVEDTDGLILMVAAPRGAGDIDVPEPGEEVFVRWTGPRGLYTAPGTFTASVRDRVALWAIEAEGTVDYFSRRNAVRVAGGEPVRLLDLASGREVFHGRFVDISERGARCQGTSAGLSAEQDVMVKMVLDDNLVALAGNVLTISEAGGDAVVAVVIYDPPEAQAQIIRRYVMNMQIRARRTAAANAGD</sequence>
<dbReference type="RefSeq" id="WP_191898154.1">
    <property type="nucleotide sequence ID" value="NZ_BMQD01000033.1"/>
</dbReference>
<evidence type="ECO:0000313" key="3">
    <source>
        <dbReference type="Proteomes" id="UP000627984"/>
    </source>
</evidence>
<reference evidence="2" key="2">
    <citation type="submission" date="2022-09" db="EMBL/GenBank/DDBJ databases">
        <authorList>
            <person name="Sun Q."/>
            <person name="Ohkuma M."/>
        </authorList>
    </citation>
    <scope>NUCLEOTIDE SEQUENCE</scope>
    <source>
        <strain evidence="2">JCM 3093</strain>
    </source>
</reference>
<name>A0AA37BNL3_9ACTN</name>
<dbReference type="GO" id="GO:0035438">
    <property type="term" value="F:cyclic-di-GMP binding"/>
    <property type="evidence" value="ECO:0007669"/>
    <property type="project" value="InterPro"/>
</dbReference>
<dbReference type="Pfam" id="PF07238">
    <property type="entry name" value="PilZ"/>
    <property type="match status" value="1"/>
</dbReference>
<dbReference type="Gene3D" id="2.40.10.220">
    <property type="entry name" value="predicted glycosyltransferase like domains"/>
    <property type="match status" value="1"/>
</dbReference>
<evidence type="ECO:0000313" key="2">
    <source>
        <dbReference type="EMBL" id="GGK95940.1"/>
    </source>
</evidence>
<dbReference type="InterPro" id="IPR009875">
    <property type="entry name" value="PilZ_domain"/>
</dbReference>